<name>A0ABV6HJW8_9SPHI</name>
<dbReference type="InterPro" id="IPR050523">
    <property type="entry name" value="AKR_Detox_Biosynth"/>
</dbReference>
<gene>
    <name evidence="2" type="ORF">ACFFI0_12790</name>
</gene>
<dbReference type="Gene3D" id="3.20.20.100">
    <property type="entry name" value="NADP-dependent oxidoreductase domain"/>
    <property type="match status" value="1"/>
</dbReference>
<dbReference type="EMBL" id="JBHLWO010000002">
    <property type="protein sequence ID" value="MFC0319193.1"/>
    <property type="molecule type" value="Genomic_DNA"/>
</dbReference>
<dbReference type="InterPro" id="IPR023210">
    <property type="entry name" value="NADP_OxRdtase_dom"/>
</dbReference>
<dbReference type="Pfam" id="PF00248">
    <property type="entry name" value="Aldo_ket_red"/>
    <property type="match status" value="1"/>
</dbReference>
<dbReference type="InterPro" id="IPR036812">
    <property type="entry name" value="NAD(P)_OxRdtase_dom_sf"/>
</dbReference>
<dbReference type="Proteomes" id="UP001589774">
    <property type="component" value="Unassembled WGS sequence"/>
</dbReference>
<keyword evidence="3" id="KW-1185">Reference proteome</keyword>
<dbReference type="PANTHER" id="PTHR43364">
    <property type="entry name" value="NADH-SPECIFIC METHYLGLYOXAL REDUCTASE-RELATED"/>
    <property type="match status" value="1"/>
</dbReference>
<organism evidence="2 3">
    <name type="scientific">Olivibacter oleidegradans</name>
    <dbReference type="NCBI Taxonomy" id="760123"/>
    <lineage>
        <taxon>Bacteria</taxon>
        <taxon>Pseudomonadati</taxon>
        <taxon>Bacteroidota</taxon>
        <taxon>Sphingobacteriia</taxon>
        <taxon>Sphingobacteriales</taxon>
        <taxon>Sphingobacteriaceae</taxon>
        <taxon>Olivibacter</taxon>
    </lineage>
</organism>
<evidence type="ECO:0000313" key="2">
    <source>
        <dbReference type="EMBL" id="MFC0319193.1"/>
    </source>
</evidence>
<reference evidence="2 3" key="1">
    <citation type="submission" date="2024-09" db="EMBL/GenBank/DDBJ databases">
        <authorList>
            <person name="Sun Q."/>
            <person name="Mori K."/>
        </authorList>
    </citation>
    <scope>NUCLEOTIDE SEQUENCE [LARGE SCALE GENOMIC DNA]</scope>
    <source>
        <strain evidence="2 3">CCM 7765</strain>
    </source>
</reference>
<evidence type="ECO:0000259" key="1">
    <source>
        <dbReference type="Pfam" id="PF00248"/>
    </source>
</evidence>
<dbReference type="CDD" id="cd19081">
    <property type="entry name" value="AKR_AKR9C1"/>
    <property type="match status" value="1"/>
</dbReference>
<feature type="domain" description="NADP-dependent oxidoreductase" evidence="1">
    <location>
        <begin position="16"/>
        <end position="314"/>
    </location>
</feature>
<comment type="caution">
    <text evidence="2">The sequence shown here is derived from an EMBL/GenBank/DDBJ whole genome shotgun (WGS) entry which is preliminary data.</text>
</comment>
<dbReference type="SUPFAM" id="SSF51430">
    <property type="entry name" value="NAD(P)-linked oxidoreductase"/>
    <property type="match status" value="1"/>
</dbReference>
<dbReference type="PANTHER" id="PTHR43364:SF6">
    <property type="entry name" value="OXIDOREDUCTASE-RELATED"/>
    <property type="match status" value="1"/>
</dbReference>
<sequence length="317" mass="35235">MAHKRKLGLTALEVSPIAFGGNVFGWTLDETASFQLLDALIDGGYNFIDTADVYSKWVPGNKGGESETIIGNWLSKRGKRDDVVIATKLGAEMDKDRKGLKAAYVKEAVEASLKRLKTDYIDLYQTHYDDEATPVEETMEALNTLIEEGKVRYIGASNFKAARIAASNEFARKNNLQPYVSIQPLYNLYDRQTFETEYLSLVQDQNLAVLNYYALASGFLTGKYRTEADLGKSQRGETVKQYLNERGERILVALEEIAANKSATKAQIAIAWLLHKPFITAPIASATNEKQLHDLITSADIALSSEEIKILDNASSY</sequence>
<accession>A0ABV6HJW8</accession>
<proteinExistence type="predicted"/>
<protein>
    <submittedName>
        <fullName evidence="2">Aldo/keto reductase</fullName>
    </submittedName>
</protein>
<dbReference type="RefSeq" id="WP_149105699.1">
    <property type="nucleotide sequence ID" value="NZ_JBHLWO010000002.1"/>
</dbReference>
<evidence type="ECO:0000313" key="3">
    <source>
        <dbReference type="Proteomes" id="UP001589774"/>
    </source>
</evidence>